<reference evidence="1" key="1">
    <citation type="submission" date="2021-04" db="EMBL/GenBank/DDBJ databases">
        <authorList>
            <person name="Rodrigo-Torres L."/>
            <person name="Arahal R. D."/>
            <person name="Lucena T."/>
        </authorList>
    </citation>
    <scope>NUCLEOTIDE SEQUENCE</scope>
    <source>
        <strain evidence="1">CECT 9275</strain>
    </source>
</reference>
<protein>
    <submittedName>
        <fullName evidence="1">Uncharacterized protein</fullName>
    </submittedName>
</protein>
<evidence type="ECO:0000313" key="1">
    <source>
        <dbReference type="EMBL" id="CAG5016718.1"/>
    </source>
</evidence>
<sequence length="273" mass="31544">MDSTGQSLMGQKISFLFYSLWFIGLLSAACTVSYGQTATTAASNYFRLLPGSEHSVFRRAVVSSDIDSTWGRWKERGYQFGFDPRLTPMYTTVDGILSTPYMVQVRGNEYERNKKRWGYHVFEGYARDDKSRITMLVNKHVEEGKPVAETYYYGTEYNHSEKAYNWFKIGSDVNQHSFMFSRDKAVFYGSLRLTNAFTLGNIGRSDLVEKQPEKDAEQNYEEDAKMVNFKELKGSGNGTMFYDKDRNIVVIKVDGKWMKIRVEPLPDDVQYPF</sequence>
<comment type="caution">
    <text evidence="1">The sequence shown here is derived from an EMBL/GenBank/DDBJ whole genome shotgun (WGS) entry which is preliminary data.</text>
</comment>
<proteinExistence type="predicted"/>
<accession>A0A916JHG1</accession>
<dbReference type="EMBL" id="CAJRAF010000004">
    <property type="protein sequence ID" value="CAG5016718.1"/>
    <property type="molecule type" value="Genomic_DNA"/>
</dbReference>
<organism evidence="1 2">
    <name type="scientific">Dyadobacter helix</name>
    <dbReference type="NCBI Taxonomy" id="2822344"/>
    <lineage>
        <taxon>Bacteria</taxon>
        <taxon>Pseudomonadati</taxon>
        <taxon>Bacteroidota</taxon>
        <taxon>Cytophagia</taxon>
        <taxon>Cytophagales</taxon>
        <taxon>Spirosomataceae</taxon>
        <taxon>Dyadobacter</taxon>
    </lineage>
</organism>
<gene>
    <name evidence="1" type="ORF">DYBT9275_05618</name>
</gene>
<dbReference type="AlphaFoldDB" id="A0A916JHG1"/>
<name>A0A916JHG1_9BACT</name>
<keyword evidence="2" id="KW-1185">Reference proteome</keyword>
<dbReference type="Proteomes" id="UP000680038">
    <property type="component" value="Unassembled WGS sequence"/>
</dbReference>
<evidence type="ECO:0000313" key="2">
    <source>
        <dbReference type="Proteomes" id="UP000680038"/>
    </source>
</evidence>